<evidence type="ECO:0000313" key="7">
    <source>
        <dbReference type="EMBL" id="RZB66750.1"/>
    </source>
</evidence>
<comment type="subcellular location">
    <subcellularLocation>
        <location evidence="1">Plastid</location>
        <location evidence="1">Chloroplast</location>
    </subcellularLocation>
</comment>
<sequence length="800" mass="89590">MRVMASSTVVPVPPVPVEGGKPSRGISIRSRLSKLCQEGQPHLARHLLDTLPRASTAVWNTVIIGFICNHMPLEALQLYAEMKSTPCTPSDCYTFSSTLKACSLTQNLMTGKALHSHLLRSQSNSRIVYNSLLNMYSSCLPPQSQHDYVLKVFAVMRKRNVVAWNTLISWFVKTHRHLHALRAFATLIKTSITPSPVTFVNVFPAVPDPKTALMFYALLLKFGADYVNDVFAVSSAIVLFSDLGCLDHARMVFDRCSNKNTEVWNTMIGGYVQNNCPLQGVDVFVRALESEEAVCDEVTFLSVISAVSQLQQIKLAHQLHAFVLKNLAATPVIVVNAIMVMYSRCNFVDTSFKVFDNMSQRDAVSWNTIISSFVQNGLDEEALMLVCEMQKQKFPIDSVTMTALLSAASNMRSSYIGRQTHAYLIRHGIQFEGMESYLIDMYAKSRLIRTSELLFQQNCPSDRDLATWNAMIAGYTQNELSDKAILILREALVHKVIPNAVTLASILPACSSMGSTTFARQLHGFAIRHFLDENVFVGTALVDTYSKSGAISYAENVFIRTPERNSVTYTTMIMSYGQHGMGKEALALYDSMLRCGIKPDAVTFVAILSACSYSGLVEEGLHIFEYMDELHKIKPSIEHYCCVADMLGRVGRVVEAYEFVQRLGEDGNAIEIWGSILGACRNHGYFELGKFIAEKLLNMETEKRIAGYHVLISNIYAEEGEWEKVDRVRNQMKEKGLQKEMGCSWVEIAGHVNFFVSRDEKHPQSGEIYYILDKLTMGMKDAGYKPRNNSNLNRILESSD</sequence>
<comment type="caution">
    <text evidence="7">The sequence shown here is derived from an EMBL/GenBank/DDBJ whole genome shotgun (WGS) entry which is preliminary data.</text>
</comment>
<dbReference type="PROSITE" id="PS51375">
    <property type="entry name" value="PPR"/>
    <property type="match status" value="5"/>
</dbReference>
<dbReference type="GO" id="GO:0003729">
    <property type="term" value="F:mRNA binding"/>
    <property type="evidence" value="ECO:0007669"/>
    <property type="project" value="UniProtKB-ARBA"/>
</dbReference>
<dbReference type="InterPro" id="IPR046960">
    <property type="entry name" value="PPR_At4g14850-like_plant"/>
</dbReference>
<evidence type="ECO:0000256" key="6">
    <source>
        <dbReference type="PROSITE-ProRule" id="PRU00708"/>
    </source>
</evidence>
<evidence type="ECO:0000256" key="1">
    <source>
        <dbReference type="ARBA" id="ARBA00004229"/>
    </source>
</evidence>
<keyword evidence="2" id="KW-0150">Chloroplast</keyword>
<feature type="repeat" description="PPR" evidence="6">
    <location>
        <begin position="55"/>
        <end position="89"/>
    </location>
</feature>
<dbReference type="Gramene" id="XM_028344535.1">
    <property type="protein sequence ID" value="XP_028200336.1"/>
    <property type="gene ID" value="LOC114384758"/>
</dbReference>
<dbReference type="GO" id="GO:0009451">
    <property type="term" value="P:RNA modification"/>
    <property type="evidence" value="ECO:0007669"/>
    <property type="project" value="InterPro"/>
</dbReference>
<dbReference type="Proteomes" id="UP000289340">
    <property type="component" value="Chromosome 14"/>
</dbReference>
<keyword evidence="8" id="KW-1185">Reference proteome</keyword>
<proteinExistence type="predicted"/>
<dbReference type="EMBL" id="QZWG01000014">
    <property type="protein sequence ID" value="RZB66750.1"/>
    <property type="molecule type" value="Genomic_DNA"/>
</dbReference>
<feature type="repeat" description="PPR" evidence="6">
    <location>
        <begin position="160"/>
        <end position="194"/>
    </location>
</feature>
<dbReference type="InterPro" id="IPR011990">
    <property type="entry name" value="TPR-like_helical_dom_sf"/>
</dbReference>
<evidence type="ECO:0000256" key="5">
    <source>
        <dbReference type="ARBA" id="ARBA00022946"/>
    </source>
</evidence>
<accession>A0A445GZI3</accession>
<keyword evidence="4" id="KW-0677">Repeat</keyword>
<dbReference type="AlphaFoldDB" id="A0A445GZI3"/>
<dbReference type="InterPro" id="IPR002885">
    <property type="entry name" value="PPR_rpt"/>
</dbReference>
<evidence type="ECO:0000256" key="2">
    <source>
        <dbReference type="ARBA" id="ARBA00022528"/>
    </source>
</evidence>
<dbReference type="SMR" id="A0A445GZI3"/>
<evidence type="ECO:0000313" key="8">
    <source>
        <dbReference type="Proteomes" id="UP000289340"/>
    </source>
</evidence>
<keyword evidence="3" id="KW-0934">Plastid</keyword>
<dbReference type="Pfam" id="PF20431">
    <property type="entry name" value="E_motif"/>
    <property type="match status" value="1"/>
</dbReference>
<feature type="repeat" description="PPR" evidence="6">
    <location>
        <begin position="565"/>
        <end position="599"/>
    </location>
</feature>
<protein>
    <submittedName>
        <fullName evidence="7">Pentatricopeptide repeat-containing protein, chloroplastic</fullName>
    </submittedName>
</protein>
<dbReference type="Pfam" id="PF13041">
    <property type="entry name" value="PPR_2"/>
    <property type="match status" value="2"/>
</dbReference>
<evidence type="ECO:0000256" key="3">
    <source>
        <dbReference type="ARBA" id="ARBA00022640"/>
    </source>
</evidence>
<feature type="repeat" description="PPR" evidence="6">
    <location>
        <begin position="464"/>
        <end position="498"/>
    </location>
</feature>
<feature type="repeat" description="PPR" evidence="6">
    <location>
        <begin position="362"/>
        <end position="396"/>
    </location>
</feature>
<dbReference type="Pfam" id="PF01535">
    <property type="entry name" value="PPR"/>
    <property type="match status" value="3"/>
</dbReference>
<dbReference type="FunFam" id="1.25.40.10:FF:000573">
    <property type="entry name" value="Pentatricopeptide repeat-containing protein mitochondrial"/>
    <property type="match status" value="1"/>
</dbReference>
<keyword evidence="5" id="KW-0809">Transit peptide</keyword>
<dbReference type="GO" id="GO:0009507">
    <property type="term" value="C:chloroplast"/>
    <property type="evidence" value="ECO:0007669"/>
    <property type="project" value="UniProtKB-SubCell"/>
</dbReference>
<dbReference type="NCBIfam" id="TIGR00756">
    <property type="entry name" value="PPR"/>
    <property type="match status" value="4"/>
</dbReference>
<evidence type="ECO:0000256" key="4">
    <source>
        <dbReference type="ARBA" id="ARBA00022737"/>
    </source>
</evidence>
<name>A0A445GZI3_GLYSO</name>
<dbReference type="PANTHER" id="PTHR47926:SF452">
    <property type="entry name" value="PENTATRICOPEPTIDE REPEAT-CONTAINING PROTEIN"/>
    <property type="match status" value="1"/>
</dbReference>
<reference evidence="7 8" key="1">
    <citation type="submission" date="2018-09" db="EMBL/GenBank/DDBJ databases">
        <title>A high-quality reference genome of wild soybean provides a powerful tool to mine soybean genomes.</title>
        <authorList>
            <person name="Xie M."/>
            <person name="Chung C.Y.L."/>
            <person name="Li M.-W."/>
            <person name="Wong F.-L."/>
            <person name="Chan T.-F."/>
            <person name="Lam H.-M."/>
        </authorList>
    </citation>
    <scope>NUCLEOTIDE SEQUENCE [LARGE SCALE GENOMIC DNA]</scope>
    <source>
        <strain evidence="8">cv. W05</strain>
        <tissue evidence="7">Hypocotyl of etiolated seedlings</tissue>
    </source>
</reference>
<dbReference type="InterPro" id="IPR046848">
    <property type="entry name" value="E_motif"/>
</dbReference>
<gene>
    <name evidence="7" type="ORF">D0Y65_037263</name>
</gene>
<organism evidence="7 8">
    <name type="scientific">Glycine soja</name>
    <name type="common">Wild soybean</name>
    <dbReference type="NCBI Taxonomy" id="3848"/>
    <lineage>
        <taxon>Eukaryota</taxon>
        <taxon>Viridiplantae</taxon>
        <taxon>Streptophyta</taxon>
        <taxon>Embryophyta</taxon>
        <taxon>Tracheophyta</taxon>
        <taxon>Spermatophyta</taxon>
        <taxon>Magnoliopsida</taxon>
        <taxon>eudicotyledons</taxon>
        <taxon>Gunneridae</taxon>
        <taxon>Pentapetalae</taxon>
        <taxon>rosids</taxon>
        <taxon>fabids</taxon>
        <taxon>Fabales</taxon>
        <taxon>Fabaceae</taxon>
        <taxon>Papilionoideae</taxon>
        <taxon>50 kb inversion clade</taxon>
        <taxon>NPAAA clade</taxon>
        <taxon>indigoferoid/millettioid clade</taxon>
        <taxon>Phaseoleae</taxon>
        <taxon>Glycine</taxon>
        <taxon>Glycine subgen. Soja</taxon>
    </lineage>
</organism>
<dbReference type="FunFam" id="1.25.40.10:FF:000496">
    <property type="entry name" value="Pentatricopeptide repeat-containing protein chloroplastic"/>
    <property type="match status" value="1"/>
</dbReference>
<dbReference type="PANTHER" id="PTHR47926">
    <property type="entry name" value="PENTATRICOPEPTIDE REPEAT-CONTAINING PROTEIN"/>
    <property type="match status" value="1"/>
</dbReference>
<dbReference type="FunFam" id="1.25.40.10:FF:000645">
    <property type="entry name" value="Pentatricopeptide repeat-containing protein chloroplastic"/>
    <property type="match status" value="1"/>
</dbReference>
<dbReference type="Gene3D" id="1.25.40.10">
    <property type="entry name" value="Tetratricopeptide repeat domain"/>
    <property type="match status" value="6"/>
</dbReference>